<protein>
    <submittedName>
        <fullName evidence="8">Permease</fullName>
    </submittedName>
</protein>
<evidence type="ECO:0000256" key="3">
    <source>
        <dbReference type="ARBA" id="ARBA00022475"/>
    </source>
</evidence>
<dbReference type="Proteomes" id="UP000030661">
    <property type="component" value="Unassembled WGS sequence"/>
</dbReference>
<keyword evidence="9" id="KW-1185">Reference proteome</keyword>
<feature type="transmembrane region" description="Helical" evidence="7">
    <location>
        <begin position="232"/>
        <end position="257"/>
    </location>
</feature>
<evidence type="ECO:0000256" key="5">
    <source>
        <dbReference type="ARBA" id="ARBA00022989"/>
    </source>
</evidence>
<reference evidence="8" key="1">
    <citation type="journal article" date="2015" name="PeerJ">
        <title>First genomic representation of candidate bacterial phylum KSB3 points to enhanced environmental sensing as a trigger of wastewater bulking.</title>
        <authorList>
            <person name="Sekiguchi Y."/>
            <person name="Ohashi A."/>
            <person name="Parks D.H."/>
            <person name="Yamauchi T."/>
            <person name="Tyson G.W."/>
            <person name="Hugenholtz P."/>
        </authorList>
    </citation>
    <scope>NUCLEOTIDE SEQUENCE [LARGE SCALE GENOMIC DNA]</scope>
</reference>
<dbReference type="GO" id="GO:0005886">
    <property type="term" value="C:plasma membrane"/>
    <property type="evidence" value="ECO:0007669"/>
    <property type="project" value="UniProtKB-SubCell"/>
</dbReference>
<keyword evidence="3" id="KW-1003">Cell membrane</keyword>
<keyword evidence="5 7" id="KW-1133">Transmembrane helix</keyword>
<evidence type="ECO:0000313" key="9">
    <source>
        <dbReference type="Proteomes" id="UP000030661"/>
    </source>
</evidence>
<evidence type="ECO:0000256" key="6">
    <source>
        <dbReference type="ARBA" id="ARBA00023136"/>
    </source>
</evidence>
<dbReference type="PANTHER" id="PTHR34184:SF4">
    <property type="entry name" value="UPF0718 PROTEIN YCGR"/>
    <property type="match status" value="1"/>
</dbReference>
<keyword evidence="6 7" id="KW-0472">Membrane</keyword>
<dbReference type="NCBIfam" id="NF033936">
    <property type="entry name" value="CuZnOut_SO0444"/>
    <property type="match status" value="1"/>
</dbReference>
<sequence length="377" mass="40785">MEQILTYFVQYALACWETFVEMAPYICLGFLTAGILHIFVTPHTITRYLGKGRIKSVIYAAFIGIPLPLCSCGVVPAAAGLKKQGANTGAAMSFLIATPETGVDSLAVTYALLDPIMTIFRPIAAFLTAITAGIAENFLGRSYQDLPIETPIDRTCKVDGCCNGENCEPEVHRRHHTLGEKLYAGLRYGFGEILDDIAKWLLIGVAIAGVITVVIPENLLKTYLYGGVHSMLLMLVIGIPFYICATASTPIAAALILKGVSPGAALVFLLAGPATNAATISVVYGMFRQRTTAIYLGSIAICSVLLGLLLDRLYIWLNIPASAIVGSAAEILPYWLSITAAIFLLGLLLKSLLVPWYRRYTHQDHKHCDEHSCSCSH</sequence>
<organism evidence="8">
    <name type="scientific">Vecturithrix granuli</name>
    <dbReference type="NCBI Taxonomy" id="1499967"/>
    <lineage>
        <taxon>Bacteria</taxon>
        <taxon>Candidatus Moduliflexota</taxon>
        <taxon>Candidatus Vecturitrichia</taxon>
        <taxon>Candidatus Vecturitrichales</taxon>
        <taxon>Candidatus Vecturitrichaceae</taxon>
        <taxon>Candidatus Vecturithrix</taxon>
    </lineage>
</organism>
<feature type="transmembrane region" description="Helical" evidence="7">
    <location>
        <begin position="22"/>
        <end position="45"/>
    </location>
</feature>
<feature type="transmembrane region" description="Helical" evidence="7">
    <location>
        <begin position="119"/>
        <end position="139"/>
    </location>
</feature>
<dbReference type="AlphaFoldDB" id="A0A081BZE8"/>
<dbReference type="PANTHER" id="PTHR34184">
    <property type="entry name" value="UPF0718 PROTEIN YCGR"/>
    <property type="match status" value="1"/>
</dbReference>
<dbReference type="EMBL" id="DF820466">
    <property type="protein sequence ID" value="GAK57703.1"/>
    <property type="molecule type" value="Genomic_DNA"/>
</dbReference>
<name>A0A081BZE8_VECG1</name>
<dbReference type="eggNOG" id="COG0701">
    <property type="taxonomic scope" value="Bacteria"/>
</dbReference>
<dbReference type="HOGENOM" id="CLU_049002_0_0_0"/>
<feature type="transmembrane region" description="Helical" evidence="7">
    <location>
        <begin position="294"/>
        <end position="315"/>
    </location>
</feature>
<feature type="transmembrane region" description="Helical" evidence="7">
    <location>
        <begin position="335"/>
        <end position="357"/>
    </location>
</feature>
<evidence type="ECO:0000256" key="1">
    <source>
        <dbReference type="ARBA" id="ARBA00004651"/>
    </source>
</evidence>
<feature type="transmembrane region" description="Helical" evidence="7">
    <location>
        <begin position="197"/>
        <end position="220"/>
    </location>
</feature>
<dbReference type="Pfam" id="PF03773">
    <property type="entry name" value="ArsP_1"/>
    <property type="match status" value="1"/>
</dbReference>
<comment type="similarity">
    <text evidence="2">Belongs to the UPF0718 family.</text>
</comment>
<gene>
    <name evidence="8" type="ORF">U27_04670</name>
</gene>
<evidence type="ECO:0000256" key="4">
    <source>
        <dbReference type="ARBA" id="ARBA00022692"/>
    </source>
</evidence>
<evidence type="ECO:0000256" key="7">
    <source>
        <dbReference type="SAM" id="Phobius"/>
    </source>
</evidence>
<dbReference type="InterPro" id="IPR005524">
    <property type="entry name" value="DUF318"/>
</dbReference>
<feature type="transmembrane region" description="Helical" evidence="7">
    <location>
        <begin position="263"/>
        <end position="287"/>
    </location>
</feature>
<dbReference type="STRING" id="1499967.U27_04670"/>
<comment type="subcellular location">
    <subcellularLocation>
        <location evidence="1">Cell membrane</location>
        <topology evidence="1">Multi-pass membrane protein</topology>
    </subcellularLocation>
</comment>
<keyword evidence="4 7" id="KW-0812">Transmembrane</keyword>
<dbReference type="InterPro" id="IPR052923">
    <property type="entry name" value="UPF0718"/>
</dbReference>
<evidence type="ECO:0000313" key="8">
    <source>
        <dbReference type="EMBL" id="GAK57703.1"/>
    </source>
</evidence>
<proteinExistence type="inferred from homology"/>
<feature type="transmembrane region" description="Helical" evidence="7">
    <location>
        <begin position="57"/>
        <end position="79"/>
    </location>
</feature>
<accession>A0A081BZE8</accession>
<evidence type="ECO:0000256" key="2">
    <source>
        <dbReference type="ARBA" id="ARBA00006386"/>
    </source>
</evidence>